<evidence type="ECO:0000313" key="1">
    <source>
        <dbReference type="EMBL" id="KGF24628.1"/>
    </source>
</evidence>
<gene>
    <name evidence="1" type="ORF">HMPREF2132_11605</name>
</gene>
<dbReference type="Proteomes" id="UP000029533">
    <property type="component" value="Unassembled WGS sequence"/>
</dbReference>
<dbReference type="EMBL" id="JRNJ01000105">
    <property type="protein sequence ID" value="KGF24628.1"/>
    <property type="molecule type" value="Genomic_DNA"/>
</dbReference>
<name>A0AAW3FCF1_9BACT</name>
<dbReference type="AlphaFoldDB" id="A0AAW3FCF1"/>
<proteinExistence type="predicted"/>
<accession>A0AAW3FCF1</accession>
<evidence type="ECO:0000313" key="2">
    <source>
        <dbReference type="Proteomes" id="UP000029533"/>
    </source>
</evidence>
<dbReference type="RefSeq" id="WP_036871193.1">
    <property type="nucleotide sequence ID" value="NZ_JRNJ01000105.1"/>
</dbReference>
<reference evidence="1 2" key="1">
    <citation type="submission" date="2014-07" db="EMBL/GenBank/DDBJ databases">
        <authorList>
            <person name="McCorrison J."/>
            <person name="Sanka R."/>
            <person name="Torralba M."/>
            <person name="Gillis M."/>
            <person name="Haft D.H."/>
            <person name="Methe B."/>
            <person name="Sutton G."/>
            <person name="Nelson K.E."/>
        </authorList>
    </citation>
    <scope>NUCLEOTIDE SEQUENCE [LARGE SCALE GENOMIC DNA]</scope>
    <source>
        <strain evidence="1 2">DNF00424</strain>
    </source>
</reference>
<comment type="caution">
    <text evidence="1">The sequence shown here is derived from an EMBL/GenBank/DDBJ whole genome shotgun (WGS) entry which is preliminary data.</text>
</comment>
<sequence length="147" mass="16133">MNEKEFVITCNYKFDTKWTQKMQDAGDGAALFGYGLTLTGVGAEIGVPMSVVGNAISSFGSGIEMVLDFANGDYGDGLKSIAFKLLEKGTEKVLNKFLPGFGKKIGEEGFNLGTEILDQGRKLKQTGVERLTDKIIERKQEEYNIMM</sequence>
<organism evidence="1 2">
    <name type="scientific">Prevotella histicola JCM 15637 = DNF00424</name>
    <dbReference type="NCBI Taxonomy" id="1236504"/>
    <lineage>
        <taxon>Bacteria</taxon>
        <taxon>Pseudomonadati</taxon>
        <taxon>Bacteroidota</taxon>
        <taxon>Bacteroidia</taxon>
        <taxon>Bacteroidales</taxon>
        <taxon>Prevotellaceae</taxon>
        <taxon>Prevotella</taxon>
    </lineage>
</organism>
<protein>
    <submittedName>
        <fullName evidence="1">Uncharacterized protein</fullName>
    </submittedName>
</protein>